<dbReference type="SUPFAM" id="SSF54534">
    <property type="entry name" value="FKBP-like"/>
    <property type="match status" value="1"/>
</dbReference>
<dbReference type="Pfam" id="PF13145">
    <property type="entry name" value="Rotamase_2"/>
    <property type="match status" value="1"/>
</dbReference>
<sequence length="182" mass="20747">MVEHGTTQAELERHLRDEQGREKLKEQVVAGQEAAYFEDHRSGFDRVRAARLYVPERDEALRLYGKLRGNPSQLLAVAQARFVETGDEETLFTTLERRELDAEQAALVFGTKPGELTGPVPSGEGYELLWVMQVLPGRFDETTRQRISSLLFDAWLEEKRRSARVEWFWGADEAAPLPAMSL</sequence>
<comment type="caution">
    <text evidence="2">The sequence shown here is derived from an EMBL/GenBank/DDBJ whole genome shotgun (WGS) entry which is preliminary data.</text>
</comment>
<dbReference type="Proteomes" id="UP000028547">
    <property type="component" value="Unassembled WGS sequence"/>
</dbReference>
<accession>A0A084SGG1</accession>
<evidence type="ECO:0000313" key="2">
    <source>
        <dbReference type="EMBL" id="KFA87546.1"/>
    </source>
</evidence>
<protein>
    <recommendedName>
        <fullName evidence="1">PpiC domain-containing protein</fullName>
    </recommendedName>
</protein>
<evidence type="ECO:0000259" key="1">
    <source>
        <dbReference type="Pfam" id="PF13145"/>
    </source>
</evidence>
<organism evidence="2 3">
    <name type="scientific">Archangium violaceum Cb vi76</name>
    <dbReference type="NCBI Taxonomy" id="1406225"/>
    <lineage>
        <taxon>Bacteria</taxon>
        <taxon>Pseudomonadati</taxon>
        <taxon>Myxococcota</taxon>
        <taxon>Myxococcia</taxon>
        <taxon>Myxococcales</taxon>
        <taxon>Cystobacterineae</taxon>
        <taxon>Archangiaceae</taxon>
        <taxon>Archangium</taxon>
    </lineage>
</organism>
<dbReference type="AlphaFoldDB" id="A0A084SGG1"/>
<dbReference type="EMBL" id="JPMI01000367">
    <property type="protein sequence ID" value="KFA87546.1"/>
    <property type="molecule type" value="Genomic_DNA"/>
</dbReference>
<dbReference type="GO" id="GO:0003755">
    <property type="term" value="F:peptidyl-prolyl cis-trans isomerase activity"/>
    <property type="evidence" value="ECO:0007669"/>
    <property type="project" value="InterPro"/>
</dbReference>
<name>A0A084SGG1_9BACT</name>
<dbReference type="InterPro" id="IPR000297">
    <property type="entry name" value="PPIase_PpiC"/>
</dbReference>
<evidence type="ECO:0000313" key="3">
    <source>
        <dbReference type="Proteomes" id="UP000028547"/>
    </source>
</evidence>
<proteinExistence type="predicted"/>
<reference evidence="2 3" key="1">
    <citation type="submission" date="2014-07" db="EMBL/GenBank/DDBJ databases">
        <title>Draft Genome Sequence of Gephyronic Acid Producer, Cystobacter violaceus Strain Cb vi76.</title>
        <authorList>
            <person name="Stevens D.C."/>
            <person name="Young J."/>
            <person name="Carmichael R."/>
            <person name="Tan J."/>
            <person name="Taylor R.E."/>
        </authorList>
    </citation>
    <scope>NUCLEOTIDE SEQUENCE [LARGE SCALE GENOMIC DNA]</scope>
    <source>
        <strain evidence="2 3">Cb vi76</strain>
    </source>
</reference>
<gene>
    <name evidence="2" type="ORF">Q664_46815</name>
</gene>
<feature type="domain" description="PpiC" evidence="1">
    <location>
        <begin position="35"/>
        <end position="138"/>
    </location>
</feature>